<comment type="subcellular location">
    <subcellularLocation>
        <location evidence="1">Secreted</location>
    </subcellularLocation>
</comment>
<keyword evidence="2" id="KW-0964">Secreted</keyword>
<keyword evidence="3" id="KW-0732">Signal</keyword>
<dbReference type="Pfam" id="PF15430">
    <property type="entry name" value="SVWC"/>
    <property type="match status" value="1"/>
</dbReference>
<dbReference type="AlphaFoldDB" id="A0A8K0NY53"/>
<feature type="signal peptide" evidence="3">
    <location>
        <begin position="1"/>
        <end position="28"/>
    </location>
</feature>
<reference evidence="5" key="2">
    <citation type="submission" date="2017-10" db="EMBL/GenBank/DDBJ databases">
        <title>Ladona fulva Genome sequencing and assembly.</title>
        <authorList>
            <person name="Murali S."/>
            <person name="Richards S."/>
            <person name="Bandaranaike D."/>
            <person name="Bellair M."/>
            <person name="Blankenburg K."/>
            <person name="Chao H."/>
            <person name="Dinh H."/>
            <person name="Doddapaneni H."/>
            <person name="Dugan-Rocha S."/>
            <person name="Elkadiri S."/>
            <person name="Gnanaolivu R."/>
            <person name="Hernandez B."/>
            <person name="Skinner E."/>
            <person name="Javaid M."/>
            <person name="Lee S."/>
            <person name="Li M."/>
            <person name="Ming W."/>
            <person name="Munidasa M."/>
            <person name="Muniz J."/>
            <person name="Nguyen L."/>
            <person name="Hughes D."/>
            <person name="Osuji N."/>
            <person name="Pu L.-L."/>
            <person name="Puazo M."/>
            <person name="Qu C."/>
            <person name="Quiroz J."/>
            <person name="Raj R."/>
            <person name="Weissenberger G."/>
            <person name="Xin Y."/>
            <person name="Zou X."/>
            <person name="Han Y."/>
            <person name="Worley K."/>
            <person name="Muzny D."/>
            <person name="Gibbs R."/>
        </authorList>
    </citation>
    <scope>NUCLEOTIDE SEQUENCE</scope>
    <source>
        <strain evidence="5">Sampled in the wild</strain>
    </source>
</reference>
<comment type="caution">
    <text evidence="5">The sequence shown here is derived from an EMBL/GenBank/DDBJ whole genome shotgun (WGS) entry which is preliminary data.</text>
</comment>
<gene>
    <name evidence="5" type="ORF">J437_LFUL004148</name>
</gene>
<dbReference type="EMBL" id="KZ308264">
    <property type="protein sequence ID" value="KAG8226027.1"/>
    <property type="molecule type" value="Genomic_DNA"/>
</dbReference>
<evidence type="ECO:0000313" key="5">
    <source>
        <dbReference type="EMBL" id="KAG8226027.1"/>
    </source>
</evidence>
<dbReference type="SMART" id="SM01318">
    <property type="entry name" value="SVWC"/>
    <property type="match status" value="1"/>
</dbReference>
<dbReference type="OrthoDB" id="6367945at2759"/>
<protein>
    <recommendedName>
        <fullName evidence="4">Single domain-containing protein</fullName>
    </recommendedName>
</protein>
<evidence type="ECO:0000256" key="2">
    <source>
        <dbReference type="ARBA" id="ARBA00022525"/>
    </source>
</evidence>
<feature type="chain" id="PRO_5035432662" description="Single domain-containing protein" evidence="3">
    <location>
        <begin position="29"/>
        <end position="119"/>
    </location>
</feature>
<evidence type="ECO:0000256" key="1">
    <source>
        <dbReference type="ARBA" id="ARBA00004613"/>
    </source>
</evidence>
<name>A0A8K0NY53_LADFU</name>
<feature type="domain" description="Single" evidence="4">
    <location>
        <begin position="45"/>
        <end position="118"/>
    </location>
</feature>
<evidence type="ECO:0000259" key="4">
    <source>
        <dbReference type="SMART" id="SM01318"/>
    </source>
</evidence>
<keyword evidence="6" id="KW-1185">Reference proteome</keyword>
<dbReference type="InterPro" id="IPR029277">
    <property type="entry name" value="SVWC_dom"/>
</dbReference>
<sequence>MNSARADTMGVFVCFLLTILMVASYSMGAVLMTPSEVDPSSEDKCVWVDPETNNRTFHNVGSSWPIEGCKQITCERKKGALYLVTVGCGLEDFLPPCEGQSLSNLNAVFPECCPRVYCP</sequence>
<reference evidence="5" key="1">
    <citation type="submission" date="2013-04" db="EMBL/GenBank/DDBJ databases">
        <authorList>
            <person name="Qu J."/>
            <person name="Murali S.C."/>
            <person name="Bandaranaike D."/>
            <person name="Bellair M."/>
            <person name="Blankenburg K."/>
            <person name="Chao H."/>
            <person name="Dinh H."/>
            <person name="Doddapaneni H."/>
            <person name="Downs B."/>
            <person name="Dugan-Rocha S."/>
            <person name="Elkadiri S."/>
            <person name="Gnanaolivu R.D."/>
            <person name="Hernandez B."/>
            <person name="Javaid M."/>
            <person name="Jayaseelan J.C."/>
            <person name="Lee S."/>
            <person name="Li M."/>
            <person name="Ming W."/>
            <person name="Munidasa M."/>
            <person name="Muniz J."/>
            <person name="Nguyen L."/>
            <person name="Ongeri F."/>
            <person name="Osuji N."/>
            <person name="Pu L.-L."/>
            <person name="Puazo M."/>
            <person name="Qu C."/>
            <person name="Quiroz J."/>
            <person name="Raj R."/>
            <person name="Weissenberger G."/>
            <person name="Xin Y."/>
            <person name="Zou X."/>
            <person name="Han Y."/>
            <person name="Richards S."/>
            <person name="Worley K."/>
            <person name="Muzny D."/>
            <person name="Gibbs R."/>
        </authorList>
    </citation>
    <scope>NUCLEOTIDE SEQUENCE</scope>
    <source>
        <strain evidence="5">Sampled in the wild</strain>
    </source>
</reference>
<evidence type="ECO:0000313" key="6">
    <source>
        <dbReference type="Proteomes" id="UP000792457"/>
    </source>
</evidence>
<accession>A0A8K0NY53</accession>
<evidence type="ECO:0000256" key="3">
    <source>
        <dbReference type="SAM" id="SignalP"/>
    </source>
</evidence>
<organism evidence="5 6">
    <name type="scientific">Ladona fulva</name>
    <name type="common">Scarce chaser dragonfly</name>
    <name type="synonym">Libellula fulva</name>
    <dbReference type="NCBI Taxonomy" id="123851"/>
    <lineage>
        <taxon>Eukaryota</taxon>
        <taxon>Metazoa</taxon>
        <taxon>Ecdysozoa</taxon>
        <taxon>Arthropoda</taxon>
        <taxon>Hexapoda</taxon>
        <taxon>Insecta</taxon>
        <taxon>Pterygota</taxon>
        <taxon>Palaeoptera</taxon>
        <taxon>Odonata</taxon>
        <taxon>Epiprocta</taxon>
        <taxon>Anisoptera</taxon>
        <taxon>Libelluloidea</taxon>
        <taxon>Libellulidae</taxon>
        <taxon>Ladona</taxon>
    </lineage>
</organism>
<proteinExistence type="predicted"/>
<dbReference type="GO" id="GO:0005576">
    <property type="term" value="C:extracellular region"/>
    <property type="evidence" value="ECO:0007669"/>
    <property type="project" value="UniProtKB-SubCell"/>
</dbReference>
<dbReference type="Proteomes" id="UP000792457">
    <property type="component" value="Unassembled WGS sequence"/>
</dbReference>